<evidence type="ECO:0000256" key="25">
    <source>
        <dbReference type="SAM" id="MobiDB-lite"/>
    </source>
</evidence>
<evidence type="ECO:0000259" key="27">
    <source>
        <dbReference type="SMART" id="SM01342"/>
    </source>
</evidence>
<dbReference type="EC" id="2.7.11.1" evidence="5"/>
<dbReference type="GO" id="GO:0000781">
    <property type="term" value="C:chromosome, telomeric region"/>
    <property type="evidence" value="ECO:0007669"/>
    <property type="project" value="UniProtKB-SubCell"/>
</dbReference>
<keyword evidence="15" id="KW-0156">Chromatin regulator</keyword>
<feature type="domain" description="FATC" evidence="28">
    <location>
        <begin position="2886"/>
        <end position="2918"/>
    </location>
</feature>
<dbReference type="Proteomes" id="UP000799429">
    <property type="component" value="Unassembled WGS sequence"/>
</dbReference>
<dbReference type="OrthoDB" id="381190at2759"/>
<gene>
    <name evidence="29" type="ORF">M501DRAFT_1060914</name>
</gene>
<feature type="domain" description="Telomere-length maintenance and DNA damage repair" evidence="27">
    <location>
        <begin position="1"/>
        <end position="156"/>
    </location>
</feature>
<evidence type="ECO:0000259" key="26">
    <source>
        <dbReference type="SMART" id="SM00146"/>
    </source>
</evidence>
<evidence type="ECO:0000256" key="9">
    <source>
        <dbReference type="ARBA" id="ARBA00022527"/>
    </source>
</evidence>
<feature type="region of interest" description="Disordered" evidence="25">
    <location>
        <begin position="2837"/>
        <end position="2873"/>
    </location>
</feature>
<feature type="region of interest" description="Disordered" evidence="25">
    <location>
        <begin position="177"/>
        <end position="208"/>
    </location>
</feature>
<comment type="function">
    <text evidence="18">Serine/threonine protein kinase which activates checkpoint signaling upon genotoxic stresses such as ionizing radiation (IR), ultraviolet light (UV), or DNA replication stalling, thereby acting as a DNA damage sensor. Recognizes the substrate consensus sequence [ST]-Q. Phosphorylates histone H2A to form H2AS128ph (gamma-H2A) at sites of DNA damage, involved in the regulation of DNA damage response mechanism. Required for the control of telomere length and genome stability.</text>
</comment>
<evidence type="ECO:0000256" key="12">
    <source>
        <dbReference type="ARBA" id="ARBA00022763"/>
    </source>
</evidence>
<dbReference type="Gene3D" id="1.10.1070.11">
    <property type="entry name" value="Phosphatidylinositol 3-/4-kinase, catalytic domain"/>
    <property type="match status" value="1"/>
</dbReference>
<dbReference type="InterPro" id="IPR038980">
    <property type="entry name" value="ATM_plant"/>
</dbReference>
<feature type="compositionally biased region" description="Polar residues" evidence="25">
    <location>
        <begin position="177"/>
        <end position="199"/>
    </location>
</feature>
<sequence>MSEVNLLQAIENITSLRLRDRTEGLADLKRILEHNRRNTKLDEIKDETFHTIYESLFRFASIERAAYVKATKNPPRTQAASRLTACAATLRVAVDVGVRKLGAKTVKSLLDHIIETLPVAGENYCEPLSLGYVKCMSTILAYEPHVEHLLEKDWVNVVEFCIEGLRLHEEENDARQSLLSNGLSRDRTPSASADQTSRSGTRELSFRERQPADSTAILDELVLCLRYLMRASNAPISTRSEPILTPLIKFLQSSKTKNGRAHPDAVAAISSILKVSTLNAVEITHHALVDLIPLFKEMWSTKLPSLKDEILISLVLCKTHISKMMSSPDVGLFADHLRMLVESFHSDLSQRSERELLQIDDLRLQSKCEIFEGSTAPSTLAFELRNNRAESQWTIVNLIAEFSTFLDLRVIRDTSARSMDDGPAPPKRRHASILLWEYIRQMNDTHLSKRVCAFQIFSCMIQQRALDEEDAQKALEKISPHISDENGVVSSWAMLSATSCTLQHSTAASSFDSLWISLWNVASRNITTSISCRAACRFMDVAIRTNRVKFSSIADTVDGILSSIEINGPALLTDTTSSLWITILRMRSAERPSSFASMSERILTWLFSKWNPSNFDQWAYSKNLSQNCEPFVILGIISACMDRPCHPRASPIVQLAGPLGQAWQDVSNKHQVVEYLVLLEKSDSFIDHIGTITHDSALNSEGPRNSCENLVLEFLLTEIDKTNSKWIDWMAEKAQNVSSDMLKVVLTLCIVGAAIGKIAHDNPSRRAESVDRSAGILCKSLTRFIARSDCDQGKVDSVLELVSECLPNPSYLESLDPQIFAERGLLMLVSYLYSALEERKGRRDSILLDDGFDIMDMDDQFNSQRSQGRSIDGPDSPRHDYVARTEITSLRSSVTAYCHLISLTVQSLNENVESSILPPKFAGYLSSLTAPEFVGAGPFLSRILPSIQMSAGTLEELLNIMGVSFLELYEYSRSEVALGICLEIMSHSIPLWTDPDQRYLNELGLDIYKWFLKISVSRMLTSPNVQIKMVQLFHTLLRSNPDFGQDIALPSVRTSLFSILHNNEISVKHYIAEHIAGVFNLFILSMHEAIFNDVSDNLPSDPSWKEGIAIRILFLSRLASSWQTLLRRCVYYTFEVAAQVPGSNGHARRCLSNIAHTLGLPDSKSLLKLFAPQIIFTWLENNTVDTIPFDIFGYADLLTLMEEIEDELVGQIIMRKQEDQLTFVADLKKISKAKLVERCIAKSAAYSLSTDTVHYSKSLQSSESIINNIFGVDSYKKLIRSNFANVLGQMFLSTEQNGQLEKALAKKPNYAGIAEILMEMKTISSSDLVLPADQQPSFTEKYLLDRLERLCRRGSVHYSHLWTPDIYVYTLRLLIDRINTAMGSLHACSIIRKVRVLVALAGSIPHKGYPLQMTLRALRPFLTDSQCADDTLGIFQYLVDHGRVFLSSQLPFVAGIALSTLVPLRLFLGSSQDSTTQESQHIGTMSKGKSFYSWFGTYLEDYQMDPASDHKANANTLGLAAFKTMVRSASNITTEGNANEGAYEGKLLEALLDDQNSECSLLSESSRNLALTLLVQNFVGPSSNRIDMFGSDEIAIKYASDVWKSSQLAGVSDAYLVWTGKVLGRAFSSSGEVPWSLKNITHGPRANVSQMSISSEQSILQCLYDLLVSDNQRDAGLAEGTLRSILAKSSEIRNVTENIIPEFIVEALEMKLPINHSSTLHAENGTRSKFVGRGPDDYATWIKSLTMTLLASVSNDPILSSLSQIIANVYGIADKMFPFILHLVLLREFDGQQTVHRTISELCQIHFARNDGQESPFVQILTSAILYLRTRPFPNEATDADRDQWLTLDYLLAAKATARCNIQRAALLFAETYASAPPVRSSRRSSVSLSPTLPADLLLNIYKNIDEPDSFYGVEQEPSLGSVLDRLDFESDGLRSLLFRSARIDSQIRRAGRIEPTDSRGVINSLTILNLNGLTHSLLSSDSFRGAGTNTVESTLNVARKLEQWDIRAPEASLTESSTIFKAFQGLKSSSTRVAVNTHLDNALLQAMKFLDSSAKRSLSIQPPLRSLAVLSEIHDVLGSENSEHLQETWRTIQQRQNWMQAGHFEDVRPLLSSREILFSVLSSNNSLQEITRTGPKDLRKMEVQALLAASAIYRKHGALQESLASASYLSDLIPLCKDSGIDIEAISKNEIASVLWDQGEMTASVRMLQEINLGDKLVESDGGLGRSSILAQLARRMADARLEKPEEIMKRYLLPAINYLKDNEQGEEPGRVFHQFAAYCDAQLQNPDMIEELNRVAKLRDHQKADMDAYEEIARSPRNKQEKHIALRGVRTARKRYEMDRHDYDVLYRVRQNFLKQSLENYLLSLKASDEHDTDVMRVFALWLEYADMNLANDAMKKHLSSVPSRKFAALMIQLSSRLQAEKSEFQTLLSDLVFRICSDHPYHGMSYIYAGSSSSSENKDDSLMSRTRAVKDISIRLRNDRRAGRFWHSIQHANTHYKNLAFHKDDREYKPGRKMKMSKFEVSSEMISKIPSYKVPPATMSIELRADGDYSAVPIITSFVDEMSIANGLSQPKIVTAIASNGMSYKQLFKSGNDDMRQDAIMEQVFEESSKLLRSHPTTRQRSINIRTYKVLPLNSTSGIIEFVSSTIPIMVYLQPAHERYYPRDLKWNICRHKISEAATHSTEDRVKVYRAVEERFHPIMRYFFFERFKDPDEWFEKRLAYVRSTAAISMLGHVIGLGDRHCHNILLDEKSGEVVHIDLGVAFESGRLLPIPEVVPFRLTRDLVDGMGYARTEGVFRRCCEFTMDTLHEEKESIMTLLNVLRYDPLYNWSASPRKAKKMQEEREGRDDGHGVEEQLLKDSAKKQDETGEAGRALSVVEKKLSKTLSTAATVNDLIQQATDERNLALLYSGWGAYA</sequence>
<dbReference type="InterPro" id="IPR016024">
    <property type="entry name" value="ARM-type_fold"/>
</dbReference>
<evidence type="ECO:0000256" key="15">
    <source>
        <dbReference type="ARBA" id="ARBA00022853"/>
    </source>
</evidence>
<dbReference type="GO" id="GO:0035556">
    <property type="term" value="P:intracellular signal transduction"/>
    <property type="evidence" value="ECO:0007669"/>
    <property type="project" value="UniProtKB-ARBA"/>
</dbReference>
<proteinExistence type="inferred from homology"/>
<evidence type="ECO:0000256" key="14">
    <source>
        <dbReference type="ARBA" id="ARBA00022840"/>
    </source>
</evidence>
<evidence type="ECO:0000256" key="2">
    <source>
        <dbReference type="ARBA" id="ARBA00004574"/>
    </source>
</evidence>
<name>A0A9P4S5H3_9PEZI</name>
<evidence type="ECO:0000256" key="4">
    <source>
        <dbReference type="ARBA" id="ARBA00011370"/>
    </source>
</evidence>
<feature type="compositionally biased region" description="Basic and acidic residues" evidence="25">
    <location>
        <begin position="2841"/>
        <end position="2869"/>
    </location>
</feature>
<evidence type="ECO:0000256" key="7">
    <source>
        <dbReference type="ARBA" id="ARBA00020288"/>
    </source>
</evidence>
<keyword evidence="8" id="KW-0158">Chromosome</keyword>
<dbReference type="SUPFAM" id="SSF56112">
    <property type="entry name" value="Protein kinase-like (PK-like)"/>
    <property type="match status" value="1"/>
</dbReference>
<dbReference type="SUPFAM" id="SSF48371">
    <property type="entry name" value="ARM repeat"/>
    <property type="match status" value="1"/>
</dbReference>
<evidence type="ECO:0000256" key="11">
    <source>
        <dbReference type="ARBA" id="ARBA00022741"/>
    </source>
</evidence>
<evidence type="ECO:0000256" key="6">
    <source>
        <dbReference type="ARBA" id="ARBA00014619"/>
    </source>
</evidence>
<keyword evidence="11" id="KW-0547">Nucleotide-binding</keyword>
<keyword evidence="30" id="KW-1185">Reference proteome</keyword>
<dbReference type="PROSITE" id="PS00916">
    <property type="entry name" value="PI3_4_KINASE_2"/>
    <property type="match status" value="1"/>
</dbReference>
<evidence type="ECO:0000256" key="17">
    <source>
        <dbReference type="ARBA" id="ARBA00023242"/>
    </source>
</evidence>
<dbReference type="InterPro" id="IPR044107">
    <property type="entry name" value="PIKKc_ATM"/>
</dbReference>
<dbReference type="InterPro" id="IPR011009">
    <property type="entry name" value="Kinase-like_dom_sf"/>
</dbReference>
<evidence type="ECO:0000256" key="13">
    <source>
        <dbReference type="ARBA" id="ARBA00022777"/>
    </source>
</evidence>
<evidence type="ECO:0000256" key="24">
    <source>
        <dbReference type="ARBA" id="ARBA00048679"/>
    </source>
</evidence>
<evidence type="ECO:0000256" key="19">
    <source>
        <dbReference type="ARBA" id="ARBA00030020"/>
    </source>
</evidence>
<dbReference type="Pfam" id="PF00454">
    <property type="entry name" value="PI3_PI4_kinase"/>
    <property type="match status" value="1"/>
</dbReference>
<evidence type="ECO:0000256" key="20">
    <source>
        <dbReference type="ARBA" id="ARBA00030222"/>
    </source>
</evidence>
<dbReference type="InterPro" id="IPR000403">
    <property type="entry name" value="PI3/4_kinase_cat_dom"/>
</dbReference>
<dbReference type="GO" id="GO:0005634">
    <property type="term" value="C:nucleus"/>
    <property type="evidence" value="ECO:0007669"/>
    <property type="project" value="UniProtKB-SubCell"/>
</dbReference>
<dbReference type="FunFam" id="3.30.1010.10:FF:000019">
    <property type="entry name" value="Serine/threonine-protein kinase Tel1"/>
    <property type="match status" value="1"/>
</dbReference>
<dbReference type="InterPro" id="IPR021668">
    <property type="entry name" value="TAN"/>
</dbReference>
<accession>A0A9P4S5H3</accession>
<evidence type="ECO:0000256" key="22">
    <source>
        <dbReference type="ARBA" id="ARBA00032467"/>
    </source>
</evidence>
<keyword evidence="16" id="KW-0779">Telomere</keyword>
<evidence type="ECO:0000256" key="23">
    <source>
        <dbReference type="ARBA" id="ARBA00047899"/>
    </source>
</evidence>
<protein>
    <recommendedName>
        <fullName evidence="6">Serine/threonine-protein kinase TEL1</fullName>
        <ecNumber evidence="5">2.7.11.1</ecNumber>
    </recommendedName>
    <alternativeName>
        <fullName evidence="19">ATM homolog</fullName>
    </alternativeName>
    <alternativeName>
        <fullName evidence="21 22">DNA-damage checkpoint kinase TEL1</fullName>
    </alternativeName>
    <alternativeName>
        <fullName evidence="7">Serine/threonine-protein kinase tel1</fullName>
    </alternativeName>
    <alternativeName>
        <fullName evidence="20">Telomere length regulation protein 1</fullName>
    </alternativeName>
</protein>
<dbReference type="Pfam" id="PF11640">
    <property type="entry name" value="TAN"/>
    <property type="match status" value="1"/>
</dbReference>
<keyword evidence="10" id="KW-0808">Transferase</keyword>
<comment type="similarity">
    <text evidence="3">Belongs to the PI3/PI4-kinase family. ATM subfamily.</text>
</comment>
<evidence type="ECO:0000313" key="29">
    <source>
        <dbReference type="EMBL" id="KAF2835398.1"/>
    </source>
</evidence>
<dbReference type="PANTHER" id="PTHR37079">
    <property type="entry name" value="SERINE/THREONINE-PROTEIN KINASE ATM"/>
    <property type="match status" value="1"/>
</dbReference>
<dbReference type="GO" id="GO:0006281">
    <property type="term" value="P:DNA repair"/>
    <property type="evidence" value="ECO:0007669"/>
    <property type="project" value="InterPro"/>
</dbReference>
<comment type="subunit">
    <text evidence="4">Associates with DNA double-strand breaks.</text>
</comment>
<dbReference type="Gene3D" id="3.30.1010.10">
    <property type="entry name" value="Phosphatidylinositol 3-kinase Catalytic Subunit, Chain A, domain 4"/>
    <property type="match status" value="1"/>
</dbReference>
<dbReference type="Pfam" id="PF02260">
    <property type="entry name" value="FATC"/>
    <property type="match status" value="1"/>
</dbReference>
<evidence type="ECO:0000256" key="18">
    <source>
        <dbReference type="ARBA" id="ARBA00025079"/>
    </source>
</evidence>
<dbReference type="InterPro" id="IPR036940">
    <property type="entry name" value="PI3/4_kinase_cat_sf"/>
</dbReference>
<evidence type="ECO:0000256" key="3">
    <source>
        <dbReference type="ARBA" id="ARBA00010769"/>
    </source>
</evidence>
<keyword evidence="12" id="KW-0227">DNA damage</keyword>
<dbReference type="EMBL" id="MU006109">
    <property type="protein sequence ID" value="KAF2835398.1"/>
    <property type="molecule type" value="Genomic_DNA"/>
</dbReference>
<evidence type="ECO:0000256" key="10">
    <source>
        <dbReference type="ARBA" id="ARBA00022679"/>
    </source>
</evidence>
<evidence type="ECO:0000256" key="5">
    <source>
        <dbReference type="ARBA" id="ARBA00012513"/>
    </source>
</evidence>
<comment type="catalytic activity">
    <reaction evidence="24">
        <text>L-seryl-[protein] + ATP = O-phospho-L-seryl-[protein] + ADP + H(+)</text>
        <dbReference type="Rhea" id="RHEA:17989"/>
        <dbReference type="Rhea" id="RHEA-COMP:9863"/>
        <dbReference type="Rhea" id="RHEA-COMP:11604"/>
        <dbReference type="ChEBI" id="CHEBI:15378"/>
        <dbReference type="ChEBI" id="CHEBI:29999"/>
        <dbReference type="ChEBI" id="CHEBI:30616"/>
        <dbReference type="ChEBI" id="CHEBI:83421"/>
        <dbReference type="ChEBI" id="CHEBI:456216"/>
        <dbReference type="EC" id="2.7.11.1"/>
    </reaction>
</comment>
<dbReference type="SMART" id="SM01342">
    <property type="entry name" value="TAN"/>
    <property type="match status" value="1"/>
</dbReference>
<dbReference type="PANTHER" id="PTHR37079:SF4">
    <property type="entry name" value="SERINE_THREONINE-PROTEIN KINASE ATM"/>
    <property type="match status" value="1"/>
</dbReference>
<comment type="catalytic activity">
    <reaction evidence="23">
        <text>L-threonyl-[protein] + ATP = O-phospho-L-threonyl-[protein] + ADP + H(+)</text>
        <dbReference type="Rhea" id="RHEA:46608"/>
        <dbReference type="Rhea" id="RHEA-COMP:11060"/>
        <dbReference type="Rhea" id="RHEA-COMP:11605"/>
        <dbReference type="ChEBI" id="CHEBI:15378"/>
        <dbReference type="ChEBI" id="CHEBI:30013"/>
        <dbReference type="ChEBI" id="CHEBI:30616"/>
        <dbReference type="ChEBI" id="CHEBI:61977"/>
        <dbReference type="ChEBI" id="CHEBI:456216"/>
        <dbReference type="EC" id="2.7.11.1"/>
    </reaction>
</comment>
<comment type="subcellular location">
    <subcellularLocation>
        <location evidence="2">Chromosome</location>
        <location evidence="2">Telomere</location>
    </subcellularLocation>
    <subcellularLocation>
        <location evidence="1">Nucleus</location>
    </subcellularLocation>
</comment>
<dbReference type="SMART" id="SM01343">
    <property type="entry name" value="FATC"/>
    <property type="match status" value="1"/>
</dbReference>
<evidence type="ECO:0000256" key="16">
    <source>
        <dbReference type="ARBA" id="ARBA00022895"/>
    </source>
</evidence>
<evidence type="ECO:0000313" key="30">
    <source>
        <dbReference type="Proteomes" id="UP000799429"/>
    </source>
</evidence>
<feature type="domain" description="PI3K/PI4K catalytic" evidence="26">
    <location>
        <begin position="2588"/>
        <end position="2901"/>
    </location>
</feature>
<dbReference type="GO" id="GO:0004674">
    <property type="term" value="F:protein serine/threonine kinase activity"/>
    <property type="evidence" value="ECO:0007669"/>
    <property type="project" value="UniProtKB-KW"/>
</dbReference>
<keyword evidence="14" id="KW-0067">ATP-binding</keyword>
<reference evidence="29" key="1">
    <citation type="journal article" date="2020" name="Stud. Mycol.">
        <title>101 Dothideomycetes genomes: a test case for predicting lifestyles and emergence of pathogens.</title>
        <authorList>
            <person name="Haridas S."/>
            <person name="Albert R."/>
            <person name="Binder M."/>
            <person name="Bloem J."/>
            <person name="Labutti K."/>
            <person name="Salamov A."/>
            <person name="Andreopoulos B."/>
            <person name="Baker S."/>
            <person name="Barry K."/>
            <person name="Bills G."/>
            <person name="Bluhm B."/>
            <person name="Cannon C."/>
            <person name="Castanera R."/>
            <person name="Culley D."/>
            <person name="Daum C."/>
            <person name="Ezra D."/>
            <person name="Gonzalez J."/>
            <person name="Henrissat B."/>
            <person name="Kuo A."/>
            <person name="Liang C."/>
            <person name="Lipzen A."/>
            <person name="Lutzoni F."/>
            <person name="Magnuson J."/>
            <person name="Mondo S."/>
            <person name="Nolan M."/>
            <person name="Ohm R."/>
            <person name="Pangilinan J."/>
            <person name="Park H.-J."/>
            <person name="Ramirez L."/>
            <person name="Alfaro M."/>
            <person name="Sun H."/>
            <person name="Tritt A."/>
            <person name="Yoshinaga Y."/>
            <person name="Zwiers L.-H."/>
            <person name="Turgeon B."/>
            <person name="Goodwin S."/>
            <person name="Spatafora J."/>
            <person name="Crous P."/>
            <person name="Grigoriev I."/>
        </authorList>
    </citation>
    <scope>NUCLEOTIDE SEQUENCE</scope>
    <source>
        <strain evidence="29">CBS 101060</strain>
    </source>
</reference>
<comment type="caution">
    <text evidence="29">The sequence shown here is derived from an EMBL/GenBank/DDBJ whole genome shotgun (WGS) entry which is preliminary data.</text>
</comment>
<evidence type="ECO:0000256" key="1">
    <source>
        <dbReference type="ARBA" id="ARBA00004123"/>
    </source>
</evidence>
<dbReference type="GO" id="GO:0005524">
    <property type="term" value="F:ATP binding"/>
    <property type="evidence" value="ECO:0007669"/>
    <property type="project" value="UniProtKB-KW"/>
</dbReference>
<organism evidence="29 30">
    <name type="scientific">Patellaria atrata CBS 101060</name>
    <dbReference type="NCBI Taxonomy" id="1346257"/>
    <lineage>
        <taxon>Eukaryota</taxon>
        <taxon>Fungi</taxon>
        <taxon>Dikarya</taxon>
        <taxon>Ascomycota</taxon>
        <taxon>Pezizomycotina</taxon>
        <taxon>Dothideomycetes</taxon>
        <taxon>Dothideomycetes incertae sedis</taxon>
        <taxon>Patellariales</taxon>
        <taxon>Patellariaceae</taxon>
        <taxon>Patellaria</taxon>
    </lineage>
</organism>
<dbReference type="PROSITE" id="PS00915">
    <property type="entry name" value="PI3_4_KINASE_1"/>
    <property type="match status" value="1"/>
</dbReference>
<evidence type="ECO:0000259" key="28">
    <source>
        <dbReference type="SMART" id="SM01343"/>
    </source>
</evidence>
<dbReference type="GO" id="GO:0006325">
    <property type="term" value="P:chromatin organization"/>
    <property type="evidence" value="ECO:0007669"/>
    <property type="project" value="UniProtKB-KW"/>
</dbReference>
<evidence type="ECO:0000256" key="21">
    <source>
        <dbReference type="ARBA" id="ARBA00031460"/>
    </source>
</evidence>
<keyword evidence="13" id="KW-0418">Kinase</keyword>
<keyword evidence="9" id="KW-0723">Serine/threonine-protein kinase</keyword>
<dbReference type="InterPro" id="IPR003152">
    <property type="entry name" value="FATC_dom"/>
</dbReference>
<dbReference type="SMART" id="SM00146">
    <property type="entry name" value="PI3Kc"/>
    <property type="match status" value="1"/>
</dbReference>
<dbReference type="InterPro" id="IPR018936">
    <property type="entry name" value="PI3/4_kinase_CS"/>
</dbReference>
<evidence type="ECO:0000256" key="8">
    <source>
        <dbReference type="ARBA" id="ARBA00022454"/>
    </source>
</evidence>
<dbReference type="CDD" id="cd05171">
    <property type="entry name" value="PIKKc_ATM"/>
    <property type="match status" value="1"/>
</dbReference>
<keyword evidence="17" id="KW-0539">Nucleus</keyword>